<reference evidence="2" key="1">
    <citation type="submission" date="2019-08" db="EMBL/GenBank/DDBJ databases">
        <authorList>
            <person name="Kucharzyk K."/>
            <person name="Murdoch R.W."/>
            <person name="Higgins S."/>
            <person name="Loffler F."/>
        </authorList>
    </citation>
    <scope>NUCLEOTIDE SEQUENCE</scope>
</reference>
<accession>A0A645BX95</accession>
<dbReference type="InterPro" id="IPR025870">
    <property type="entry name" value="Glyoxalase-like_dom"/>
</dbReference>
<dbReference type="Pfam" id="PF13468">
    <property type="entry name" value="Glyoxalase_3"/>
    <property type="match status" value="1"/>
</dbReference>
<dbReference type="PANTHER" id="PTHR40265">
    <property type="entry name" value="BLL2707 PROTEIN"/>
    <property type="match status" value="1"/>
</dbReference>
<comment type="caution">
    <text evidence="2">The sequence shown here is derived from an EMBL/GenBank/DDBJ whole genome shotgun (WGS) entry which is preliminary data.</text>
</comment>
<sequence length="264" mass="29755">MKNNNLQFEIGHLLIQVDNLESAIHQYRQMGFHVVQGGLPGKTHNALIYLKDGAFLELFSTNHGRIMNKLLGLMVKLVGIFDLAYSCRLSRYLPGNNGLRDYALDSILVSQYQNNLEKIRENGLVISKSHRKSRVDSRGICLKWTLSLPESVSLPFLMSEYQPAMKIEEKDVAHPNGVLGIKELNIATSQWDKTYLEYSLLLGIEPEITVMETSRSCLFPIQSASIHLMEKKKDNIESVVLYGGSKLESTEKHAAFPSFILLSS</sequence>
<dbReference type="Gene3D" id="3.10.180.10">
    <property type="entry name" value="2,3-Dihydroxybiphenyl 1,2-Dioxygenase, domain 1"/>
    <property type="match status" value="1"/>
</dbReference>
<organism evidence="2">
    <name type="scientific">bioreactor metagenome</name>
    <dbReference type="NCBI Taxonomy" id="1076179"/>
    <lineage>
        <taxon>unclassified sequences</taxon>
        <taxon>metagenomes</taxon>
        <taxon>ecological metagenomes</taxon>
    </lineage>
</organism>
<dbReference type="SUPFAM" id="SSF54593">
    <property type="entry name" value="Glyoxalase/Bleomycin resistance protein/Dihydroxybiphenyl dioxygenase"/>
    <property type="match status" value="1"/>
</dbReference>
<gene>
    <name evidence="2" type="ORF">SDC9_116823</name>
</gene>
<proteinExistence type="predicted"/>
<evidence type="ECO:0000259" key="1">
    <source>
        <dbReference type="Pfam" id="PF13468"/>
    </source>
</evidence>
<feature type="domain" description="Glyoxalase-like" evidence="1">
    <location>
        <begin position="12"/>
        <end position="195"/>
    </location>
</feature>
<dbReference type="PANTHER" id="PTHR40265:SF1">
    <property type="entry name" value="GLYOXALASE-LIKE DOMAIN-CONTAINING PROTEIN"/>
    <property type="match status" value="1"/>
</dbReference>
<dbReference type="AlphaFoldDB" id="A0A645BX95"/>
<evidence type="ECO:0000313" key="2">
    <source>
        <dbReference type="EMBL" id="MPM69875.1"/>
    </source>
</evidence>
<name>A0A645BX95_9ZZZZ</name>
<dbReference type="EMBL" id="VSSQ01023134">
    <property type="protein sequence ID" value="MPM69875.1"/>
    <property type="molecule type" value="Genomic_DNA"/>
</dbReference>
<protein>
    <recommendedName>
        <fullName evidence="1">Glyoxalase-like domain-containing protein</fullName>
    </recommendedName>
</protein>
<dbReference type="InterPro" id="IPR029068">
    <property type="entry name" value="Glyas_Bleomycin-R_OHBP_Dase"/>
</dbReference>